<protein>
    <submittedName>
        <fullName evidence="1">Uncharacterized protein</fullName>
    </submittedName>
</protein>
<proteinExistence type="predicted"/>
<dbReference type="Proteomes" id="UP001168096">
    <property type="component" value="Unassembled WGS sequence"/>
</dbReference>
<reference evidence="1" key="1">
    <citation type="submission" date="2024-11" db="EMBL/GenBank/DDBJ databases">
        <title>Description of Massilia orientalis sp. nov., isolated from rhizosphere soil of Ageratina adenophora.</title>
        <authorList>
            <person name="Wang Y."/>
        </authorList>
    </citation>
    <scope>NUCLEOTIDE SEQUENCE</scope>
    <source>
        <strain evidence="1">YIM B02787</strain>
    </source>
</reference>
<evidence type="ECO:0000313" key="2">
    <source>
        <dbReference type="Proteomes" id="UP001168096"/>
    </source>
</evidence>
<sequence length="151" mass="16576">MNSYHFNNRANGIFADGFRDRDGAPVRDTFVAQLRAKMVGADGRNWSKAQHAALAASLSSAEMNAIMSDVDHPHVQVEFDMSYYGGNYGGVGSHVYVPEALIDLMDGNVPAAFSKFARNDAVHMVSYTRDQRFDAEGEPLEELELAAERCG</sequence>
<name>A0ACC7MF07_9BURK</name>
<accession>A0ACC7MF07</accession>
<comment type="caution">
    <text evidence="1">The sequence shown here is derived from an EMBL/GenBank/DDBJ whole genome shotgun (WGS) entry which is preliminary data.</text>
</comment>
<organism evidence="1 2">
    <name type="scientific">Massilia orientalis</name>
    <dbReference type="NCBI Taxonomy" id="3050128"/>
    <lineage>
        <taxon>Bacteria</taxon>
        <taxon>Pseudomonadati</taxon>
        <taxon>Pseudomonadota</taxon>
        <taxon>Betaproteobacteria</taxon>
        <taxon>Burkholderiales</taxon>
        <taxon>Oxalobacteraceae</taxon>
        <taxon>Telluria group</taxon>
        <taxon>Massilia</taxon>
    </lineage>
</organism>
<gene>
    <name evidence="1" type="ORF">QPK29_021005</name>
</gene>
<evidence type="ECO:0000313" key="1">
    <source>
        <dbReference type="EMBL" id="MFJ1470199.1"/>
    </source>
</evidence>
<dbReference type="EMBL" id="JASNRB020000013">
    <property type="protein sequence ID" value="MFJ1470199.1"/>
    <property type="molecule type" value="Genomic_DNA"/>
</dbReference>
<keyword evidence="2" id="KW-1185">Reference proteome</keyword>